<organism evidence="1 2">
    <name type="scientific">[Candida] jaroonii</name>
    <dbReference type="NCBI Taxonomy" id="467808"/>
    <lineage>
        <taxon>Eukaryota</taxon>
        <taxon>Fungi</taxon>
        <taxon>Dikarya</taxon>
        <taxon>Ascomycota</taxon>
        <taxon>Saccharomycotina</taxon>
        <taxon>Pichiomycetes</taxon>
        <taxon>Debaryomycetaceae</taxon>
        <taxon>Yamadazyma</taxon>
    </lineage>
</organism>
<evidence type="ECO:0000313" key="2">
    <source>
        <dbReference type="Proteomes" id="UP001152531"/>
    </source>
</evidence>
<comment type="caution">
    <text evidence="1">The sequence shown here is derived from an EMBL/GenBank/DDBJ whole genome shotgun (WGS) entry which is preliminary data.</text>
</comment>
<keyword evidence="2" id="KW-1185">Reference proteome</keyword>
<reference evidence="1" key="1">
    <citation type="submission" date="2022-06" db="EMBL/GenBank/DDBJ databases">
        <authorList>
            <person name="Legras J.-L."/>
            <person name="Devillers H."/>
            <person name="Grondin C."/>
        </authorList>
    </citation>
    <scope>NUCLEOTIDE SEQUENCE</scope>
    <source>
        <strain evidence="1">CLIB 1444</strain>
    </source>
</reference>
<sequence length="159" mass="18353">MGRRIFIVVVITTIVAVIEKFHDMKPRNWHETRIIVDRKSRFQGRCTSLTNSNQIPTLIELFKQDHKRLVKSSSHAYIYAWRTADKDKEWMNVQSGHYDCGESGAGSELSKVIERSDVYNVILIVTRWMSGGSIGPKRFKHINEVGKLSLEDFAQKNDD</sequence>
<dbReference type="Proteomes" id="UP001152531">
    <property type="component" value="Unassembled WGS sequence"/>
</dbReference>
<proteinExistence type="predicted"/>
<accession>A0ACA9Y775</accession>
<evidence type="ECO:0000313" key="1">
    <source>
        <dbReference type="EMBL" id="CAH6720872.1"/>
    </source>
</evidence>
<dbReference type="EMBL" id="CALSDN010000004">
    <property type="protein sequence ID" value="CAH6720872.1"/>
    <property type="molecule type" value="Genomic_DNA"/>
</dbReference>
<protein>
    <submittedName>
        <fullName evidence="1">IMPACT family member</fullName>
    </submittedName>
</protein>
<gene>
    <name evidence="1" type="ORF">CLIB1444_04S09824</name>
</gene>
<name>A0ACA9Y775_9ASCO</name>